<dbReference type="PANTHER" id="PTHR11638">
    <property type="entry name" value="ATP-DEPENDENT CLP PROTEASE"/>
    <property type="match status" value="1"/>
</dbReference>
<dbReference type="InterPro" id="IPR001270">
    <property type="entry name" value="ClpA/B"/>
</dbReference>
<dbReference type="SMART" id="SM01086">
    <property type="entry name" value="ClpB_D2-small"/>
    <property type="match status" value="1"/>
</dbReference>
<organism evidence="9 10">
    <name type="scientific">Chromobacterium rhizoryzae</name>
    <dbReference type="NCBI Taxonomy" id="1778675"/>
    <lineage>
        <taxon>Bacteria</taxon>
        <taxon>Pseudomonadati</taxon>
        <taxon>Pseudomonadota</taxon>
        <taxon>Betaproteobacteria</taxon>
        <taxon>Neisseriales</taxon>
        <taxon>Chromobacteriaceae</taxon>
        <taxon>Chromobacterium</taxon>
    </lineage>
</organism>
<dbReference type="InterPro" id="IPR050130">
    <property type="entry name" value="ClpA_ClpB"/>
</dbReference>
<evidence type="ECO:0000256" key="4">
    <source>
        <dbReference type="ARBA" id="ARBA00022840"/>
    </source>
</evidence>
<keyword evidence="10" id="KW-1185">Reference proteome</keyword>
<evidence type="ECO:0000256" key="2">
    <source>
        <dbReference type="ARBA" id="ARBA00022737"/>
    </source>
</evidence>
<reference evidence="9 10" key="1">
    <citation type="submission" date="2018-08" db="EMBL/GenBank/DDBJ databases">
        <title>Complete genome sequence of JP2-74.</title>
        <authorList>
            <person name="Wu L."/>
        </authorList>
    </citation>
    <scope>NUCLEOTIDE SEQUENCE [LARGE SCALE GENOMIC DNA]</scope>
    <source>
        <strain evidence="9 10">JP2-74</strain>
    </source>
</reference>
<accession>A0AAD0RRJ5</accession>
<protein>
    <submittedName>
        <fullName evidence="9">Type VI secretion system ATPase TssH</fullName>
    </submittedName>
</protein>
<name>A0AAD0RRJ5_9NEIS</name>
<evidence type="ECO:0000256" key="3">
    <source>
        <dbReference type="ARBA" id="ARBA00022741"/>
    </source>
</evidence>
<dbReference type="GO" id="GO:0034605">
    <property type="term" value="P:cellular response to heat"/>
    <property type="evidence" value="ECO:0007669"/>
    <property type="project" value="TreeGrafter"/>
</dbReference>
<comment type="similarity">
    <text evidence="1">Belongs to the ClpA/ClpB family.</text>
</comment>
<dbReference type="Pfam" id="PF07724">
    <property type="entry name" value="AAA_2"/>
    <property type="match status" value="1"/>
</dbReference>
<evidence type="ECO:0000256" key="7">
    <source>
        <dbReference type="PROSITE-ProRule" id="PRU01251"/>
    </source>
</evidence>
<dbReference type="GO" id="GO:0005524">
    <property type="term" value="F:ATP binding"/>
    <property type="evidence" value="ECO:0007669"/>
    <property type="project" value="UniProtKB-KW"/>
</dbReference>
<dbReference type="InterPro" id="IPR019489">
    <property type="entry name" value="Clp_ATPase_C"/>
</dbReference>
<dbReference type="InterPro" id="IPR018368">
    <property type="entry name" value="ClpA/B_CS1"/>
</dbReference>
<keyword evidence="5" id="KW-0143">Chaperone</keyword>
<evidence type="ECO:0000313" key="10">
    <source>
        <dbReference type="Proteomes" id="UP000259465"/>
    </source>
</evidence>
<evidence type="ECO:0000256" key="1">
    <source>
        <dbReference type="ARBA" id="ARBA00008675"/>
    </source>
</evidence>
<dbReference type="InterPro" id="IPR017729">
    <property type="entry name" value="ATPase_T6SS_ClpV1"/>
</dbReference>
<evidence type="ECO:0000313" key="9">
    <source>
        <dbReference type="EMBL" id="AXT46709.1"/>
    </source>
</evidence>
<dbReference type="KEGG" id="crz:D1345_11135"/>
<dbReference type="PROSITE" id="PS51903">
    <property type="entry name" value="CLP_R"/>
    <property type="match status" value="1"/>
</dbReference>
<dbReference type="PRINTS" id="PR00300">
    <property type="entry name" value="CLPPROTEASEA"/>
</dbReference>
<dbReference type="Pfam" id="PF17871">
    <property type="entry name" value="AAA_lid_9"/>
    <property type="match status" value="1"/>
</dbReference>
<sequence length="876" mass="94158">MNRERIFGRLGPTAYDTLVEATALGRSRRHALVDLDHWLLCLLRRGGGDVALLLEALDCDPAAALQRVGKALEAAEAGGESLRDISPALERSVAPAISWSQVAAPAAKVRSGHLLLAWLDEEPTRRWLQHRVGQALAKLSLDDIVERYEALAGAWPEAADAPVGSVGQAAAGEAADPGAVLRQWGVSLSEQAAAGELDPVIGRDAELRAVIDVLSRRRQNNPILVGEAGVGKTAVAEALAQRIHRGEVPPGLRGAQIWALDVARLQAGAGARGEFEQRLRSVIDAVIASPAPVILFCDETHTLIGAGGNAGTGDAANLIKPMLARGQLRMVAATTWAEYKQFIEPDAALVRRFQTVAVDEPDDDTAVDMLRMIAPRFAGHHGVRIADAALRSAVTLSRRYLPARQLPDKAISLLDTACARVAMSQSCQPAALDRLRHRAMTLEQALNWRASDARLGLSTPEDTAELERERADTAARADELDAALSEQRAEVDAWLGDLEAGAGDSERAEALSGADRLVRPWVDAHSIAEVLSEWTQVPVTQMAQDEARRLMALREGLNQRIRGQESGLDAIVEALQVAHSGLGDPRRPLAVMLLAGPTGTGKSQTAAELAQALFGGERNLLRFNMNEFQEAHTVSTLKGAPPGYVGYGRGGRLTEAVRKKPYSVLLLDEFDRAHPDVHEMFYQVFDQGWMEDGEGRHINFRNCLILLTSNLGDAEIEAACAAEPEVSQSRLDALARERLQRRFAPALLARMRVVAFRPLGEPALAGIARQALDDIGLRLSANGLAWRADAEAADWIARAVARHPASGRAVGDLLRQRVMPAIARGVLEARAADRALRSVRLSAADKLELIFDDGEGVLLPPPAPAESAIPGETACV</sequence>
<dbReference type="GO" id="GO:0016887">
    <property type="term" value="F:ATP hydrolysis activity"/>
    <property type="evidence" value="ECO:0007669"/>
    <property type="project" value="InterPro"/>
</dbReference>
<dbReference type="RefSeq" id="WP_118267710.1">
    <property type="nucleotide sequence ID" value="NZ_CP031968.1"/>
</dbReference>
<dbReference type="InterPro" id="IPR041546">
    <property type="entry name" value="ClpA/ClpB_AAA_lid"/>
</dbReference>
<gene>
    <name evidence="9" type="primary">tssH</name>
    <name evidence="9" type="ORF">D1345_11135</name>
</gene>
<proteinExistence type="inferred from homology"/>
<dbReference type="AlphaFoldDB" id="A0AAD0RRJ5"/>
<keyword evidence="4" id="KW-0067">ATP-binding</keyword>
<dbReference type="Gene3D" id="1.10.1780.10">
    <property type="entry name" value="Clp, N-terminal domain"/>
    <property type="match status" value="1"/>
</dbReference>
<dbReference type="Gene3D" id="3.40.50.300">
    <property type="entry name" value="P-loop containing nucleotide triphosphate hydrolases"/>
    <property type="match status" value="3"/>
</dbReference>
<keyword evidence="3" id="KW-0547">Nucleotide-binding</keyword>
<keyword evidence="2 7" id="KW-0677">Repeat</keyword>
<evidence type="ECO:0000256" key="5">
    <source>
        <dbReference type="ARBA" id="ARBA00023186"/>
    </source>
</evidence>
<dbReference type="GO" id="GO:0005737">
    <property type="term" value="C:cytoplasm"/>
    <property type="evidence" value="ECO:0007669"/>
    <property type="project" value="TreeGrafter"/>
</dbReference>
<dbReference type="InterPro" id="IPR036628">
    <property type="entry name" value="Clp_N_dom_sf"/>
</dbReference>
<dbReference type="NCBIfam" id="TIGR03345">
    <property type="entry name" value="VI_ClpV1"/>
    <property type="match status" value="1"/>
</dbReference>
<evidence type="ECO:0000256" key="6">
    <source>
        <dbReference type="ARBA" id="ARBA00025613"/>
    </source>
</evidence>
<dbReference type="Proteomes" id="UP000259465">
    <property type="component" value="Chromosome"/>
</dbReference>
<evidence type="ECO:0000259" key="8">
    <source>
        <dbReference type="PROSITE" id="PS51903"/>
    </source>
</evidence>
<dbReference type="Pfam" id="PF00004">
    <property type="entry name" value="AAA"/>
    <property type="match status" value="1"/>
</dbReference>
<dbReference type="InterPro" id="IPR027417">
    <property type="entry name" value="P-loop_NTPase"/>
</dbReference>
<feature type="domain" description="Clp R" evidence="8">
    <location>
        <begin position="7"/>
        <end position="153"/>
    </location>
</feature>
<dbReference type="SMART" id="SM00382">
    <property type="entry name" value="AAA"/>
    <property type="match status" value="2"/>
</dbReference>
<dbReference type="InterPro" id="IPR003593">
    <property type="entry name" value="AAA+_ATPase"/>
</dbReference>
<dbReference type="SUPFAM" id="SSF52540">
    <property type="entry name" value="P-loop containing nucleoside triphosphate hydrolases"/>
    <property type="match status" value="2"/>
</dbReference>
<comment type="function">
    <text evidence="6">Part of a stress-induced multi-chaperone system, it is involved in the recovery of the cell from heat-induced damage, in cooperation with DnaK, DnaJ and GrpE. Acts before DnaK, in the processing of protein aggregates. Protein binding stimulates the ATPase activity; ATP hydrolysis unfolds the denatured protein aggregates, which probably helps expose new hydrophobic binding sites on the surface of ClpB-bound aggregates, contributing to the solubilization and refolding of denatured protein aggregates by DnaK.</text>
</comment>
<dbReference type="CDD" id="cd19499">
    <property type="entry name" value="RecA-like_ClpB_Hsp104-like"/>
    <property type="match status" value="1"/>
</dbReference>
<dbReference type="InterPro" id="IPR003959">
    <property type="entry name" value="ATPase_AAA_core"/>
</dbReference>
<dbReference type="CDD" id="cd00009">
    <property type="entry name" value="AAA"/>
    <property type="match status" value="1"/>
</dbReference>
<dbReference type="Pfam" id="PF02861">
    <property type="entry name" value="Clp_N"/>
    <property type="match status" value="1"/>
</dbReference>
<dbReference type="PROSITE" id="PS00870">
    <property type="entry name" value="CLPAB_1"/>
    <property type="match status" value="1"/>
</dbReference>
<dbReference type="InterPro" id="IPR004176">
    <property type="entry name" value="Clp_R_N"/>
</dbReference>
<dbReference type="EMBL" id="CP031968">
    <property type="protein sequence ID" value="AXT46709.1"/>
    <property type="molecule type" value="Genomic_DNA"/>
</dbReference>
<dbReference type="PANTHER" id="PTHR11638:SF184">
    <property type="entry name" value="ATPASE WITH CHAPERONE ACTIVITY"/>
    <property type="match status" value="1"/>
</dbReference>
<dbReference type="SUPFAM" id="SSF81923">
    <property type="entry name" value="Double Clp-N motif"/>
    <property type="match status" value="1"/>
</dbReference>